<dbReference type="STRING" id="1341695.BBOMB_1478"/>
<comment type="caution">
    <text evidence="3">The sequence shown here is derived from an EMBL/GenBank/DDBJ whole genome shotgun (WGS) entry which is preliminary data.</text>
</comment>
<accession>A0A086BNV1</accession>
<evidence type="ECO:0000259" key="2">
    <source>
        <dbReference type="Pfam" id="PF21598"/>
    </source>
</evidence>
<dbReference type="Pfam" id="PF18491">
    <property type="entry name" value="SRA"/>
    <property type="match status" value="1"/>
</dbReference>
<keyword evidence="4" id="KW-1185">Reference proteome</keyword>
<feature type="domain" description="Restriction endonuclease PvuRts1 I-like N-terminal" evidence="2">
    <location>
        <begin position="4"/>
        <end position="144"/>
    </location>
</feature>
<evidence type="ECO:0000259" key="1">
    <source>
        <dbReference type="Pfam" id="PF18491"/>
    </source>
</evidence>
<name>A0A086BNV1_9BIFI</name>
<organism evidence="3 4">
    <name type="scientific">Bifidobacterium bombi DSM 19703</name>
    <dbReference type="NCBI Taxonomy" id="1341695"/>
    <lineage>
        <taxon>Bacteria</taxon>
        <taxon>Bacillati</taxon>
        <taxon>Actinomycetota</taxon>
        <taxon>Actinomycetes</taxon>
        <taxon>Bifidobacteriales</taxon>
        <taxon>Bifidobacteriaceae</taxon>
        <taxon>Bifidobacterium</taxon>
    </lineage>
</organism>
<dbReference type="InterPro" id="IPR040674">
    <property type="entry name" value="PvuRts1I-like_SRA"/>
</dbReference>
<evidence type="ECO:0000313" key="4">
    <source>
        <dbReference type="Proteomes" id="UP000028730"/>
    </source>
</evidence>
<dbReference type="EMBL" id="ATLK01000002">
    <property type="protein sequence ID" value="KFF30615.1"/>
    <property type="molecule type" value="Genomic_DNA"/>
</dbReference>
<dbReference type="Proteomes" id="UP000028730">
    <property type="component" value="Unassembled WGS sequence"/>
</dbReference>
<proteinExistence type="predicted"/>
<reference evidence="3 4" key="1">
    <citation type="journal article" date="2014" name="Appl. Environ. Microbiol.">
        <title>Genomic encyclopedia of type strains of the genus Bifidobacterium.</title>
        <authorList>
            <person name="Milani C."/>
            <person name="Lugli G.A."/>
            <person name="Duranti S."/>
            <person name="Turroni F."/>
            <person name="Bottacini F."/>
            <person name="Mangifesta M."/>
            <person name="Sanchez B."/>
            <person name="Viappiani A."/>
            <person name="Mancabelli L."/>
            <person name="Taminiau B."/>
            <person name="Delcenserie V."/>
            <person name="Barrangou R."/>
            <person name="Margolles A."/>
            <person name="van Sinderen D."/>
            <person name="Ventura M."/>
        </authorList>
    </citation>
    <scope>NUCLEOTIDE SEQUENCE [LARGE SCALE GENOMIC DNA]</scope>
    <source>
        <strain evidence="3 4">DSM 19703</strain>
    </source>
</reference>
<dbReference type="OrthoDB" id="5125854at2"/>
<dbReference type="AlphaFoldDB" id="A0A086BNV1"/>
<dbReference type="Pfam" id="PF21598">
    <property type="entry name" value="PvuRts1I-like_N"/>
    <property type="match status" value="1"/>
</dbReference>
<dbReference type="InterPro" id="IPR048797">
    <property type="entry name" value="PvuRts1I-like_N"/>
</dbReference>
<dbReference type="RefSeq" id="WP_044088114.1">
    <property type="nucleotide sequence ID" value="NZ_ATLK01000002.1"/>
</dbReference>
<dbReference type="eggNOG" id="ENOG5030AJW">
    <property type="taxonomic scope" value="Bacteria"/>
</dbReference>
<evidence type="ECO:0000313" key="3">
    <source>
        <dbReference type="EMBL" id="KFF30615.1"/>
    </source>
</evidence>
<sequence>MDKLDYLIRTLSRTKRKDYENYVVNAIWNRLGADDIKPVTQQPILHGDGHYSFIDLYFPQIMVGVECDEAYHESQHQQDADREVTIAEVLRQIKEGENEYYPIHIKVNQPYEKVEAEINKCVDSIAEKVRCQKEQGKFTPWCGPESYIKFYHDLNEVDVSNDIGFPRIVDAVNLLCDANYKGFQTTWFIPSRMRPLYGDKYAVWFPKLAVANKAVARGWNNELSKDWELIYEYNENRDVVDEVKNDDIRITFARSKDPITRVSEYRFVGVFKRIENSEDGKRKQYKRIATTFPIYRAH</sequence>
<feature type="domain" description="PvuRts1 I-like SET and RING associated" evidence="1">
    <location>
        <begin position="151"/>
        <end position="294"/>
    </location>
</feature>
<gene>
    <name evidence="3" type="ORF">BBOMB_1478</name>
</gene>
<protein>
    <submittedName>
        <fullName evidence="3">Uncharacterized protein</fullName>
    </submittedName>
</protein>